<name>A0A8X7XTS2_POPTO</name>
<dbReference type="Proteomes" id="UP000886885">
    <property type="component" value="Chromosome 19A"/>
</dbReference>
<sequence>MASTAIVCPKNNVLGAVLALPDQDLQVMTDFIAFSSPSCSYIWLSLQLQARIFISPLRDQDLLVQDEKLNLVVHQKKRMQMLLDGQFRLVHARSNVGTYLKTVLLMNSMSVKSHERSVYLRSLMFGDSVPNPAFLVKNFNVADFVGKWFVTGGLFTQSTVQRYDAWDVVYTRSAVLPESIVLELEMAARRDFNKFISTDNKGS</sequence>
<evidence type="ECO:0000313" key="1">
    <source>
        <dbReference type="EMBL" id="KAG6738416.1"/>
    </source>
</evidence>
<accession>A0A8X7XTS2</accession>
<keyword evidence="2" id="KW-1185">Reference proteome</keyword>
<organism evidence="1 2">
    <name type="scientific">Populus tomentosa</name>
    <name type="common">Chinese white poplar</name>
    <dbReference type="NCBI Taxonomy" id="118781"/>
    <lineage>
        <taxon>Eukaryota</taxon>
        <taxon>Viridiplantae</taxon>
        <taxon>Streptophyta</taxon>
        <taxon>Embryophyta</taxon>
        <taxon>Tracheophyta</taxon>
        <taxon>Spermatophyta</taxon>
        <taxon>Magnoliopsida</taxon>
        <taxon>eudicotyledons</taxon>
        <taxon>Gunneridae</taxon>
        <taxon>Pentapetalae</taxon>
        <taxon>rosids</taxon>
        <taxon>fabids</taxon>
        <taxon>Malpighiales</taxon>
        <taxon>Salicaceae</taxon>
        <taxon>Saliceae</taxon>
        <taxon>Populus</taxon>
    </lineage>
</organism>
<evidence type="ECO:0000313" key="2">
    <source>
        <dbReference type="Proteomes" id="UP000886885"/>
    </source>
</evidence>
<dbReference type="EMBL" id="JAAWWB010000037">
    <property type="protein sequence ID" value="KAG6738416.1"/>
    <property type="molecule type" value="Genomic_DNA"/>
</dbReference>
<reference evidence="1" key="1">
    <citation type="journal article" date="2020" name="bioRxiv">
        <title>Hybrid origin of Populus tomentosa Carr. identified through genome sequencing and phylogenomic analysis.</title>
        <authorList>
            <person name="An X."/>
            <person name="Gao K."/>
            <person name="Chen Z."/>
            <person name="Li J."/>
            <person name="Yang X."/>
            <person name="Yang X."/>
            <person name="Zhou J."/>
            <person name="Guo T."/>
            <person name="Zhao T."/>
            <person name="Huang S."/>
            <person name="Miao D."/>
            <person name="Khan W.U."/>
            <person name="Rao P."/>
            <person name="Ye M."/>
            <person name="Lei B."/>
            <person name="Liao W."/>
            <person name="Wang J."/>
            <person name="Ji L."/>
            <person name="Li Y."/>
            <person name="Guo B."/>
            <person name="Mustafa N.S."/>
            <person name="Li S."/>
            <person name="Yun Q."/>
            <person name="Keller S.R."/>
            <person name="Mao J."/>
            <person name="Zhang R."/>
            <person name="Strauss S.H."/>
        </authorList>
    </citation>
    <scope>NUCLEOTIDE SEQUENCE</scope>
    <source>
        <strain evidence="1">GM15</strain>
        <tissue evidence="1">Leaf</tissue>
    </source>
</reference>
<gene>
    <name evidence="1" type="ORF">POTOM_058032</name>
</gene>
<protein>
    <submittedName>
        <fullName evidence="1">Uncharacterized protein</fullName>
    </submittedName>
</protein>
<comment type="caution">
    <text evidence="1">The sequence shown here is derived from an EMBL/GenBank/DDBJ whole genome shotgun (WGS) entry which is preliminary data.</text>
</comment>
<proteinExistence type="predicted"/>
<dbReference type="OrthoDB" id="10258187at2759"/>
<dbReference type="AlphaFoldDB" id="A0A8X7XTS2"/>